<dbReference type="GO" id="GO:0000902">
    <property type="term" value="P:cell morphogenesis"/>
    <property type="evidence" value="ECO:0007669"/>
    <property type="project" value="UniProtKB-UniRule"/>
</dbReference>
<dbReference type="EC" id="2.3.1.157" evidence="18"/>
<gene>
    <name evidence="18 21" type="primary">glmU</name>
    <name evidence="21" type="ORF">KAJ83_11475</name>
</gene>
<feature type="binding site" evidence="18">
    <location>
        <position position="319"/>
    </location>
    <ligand>
        <name>UDP-N-acetyl-alpha-D-glucosamine</name>
        <dbReference type="ChEBI" id="CHEBI:57705"/>
    </ligand>
</feature>
<evidence type="ECO:0000256" key="10">
    <source>
        <dbReference type="ARBA" id="ARBA00022960"/>
    </source>
</evidence>
<dbReference type="NCBIfam" id="NF010933">
    <property type="entry name" value="PRK14353.1"/>
    <property type="match status" value="1"/>
</dbReference>
<keyword evidence="14 18" id="KW-0961">Cell wall biogenesis/degradation</keyword>
<keyword evidence="4 18" id="KW-0963">Cytoplasm</keyword>
<dbReference type="InterPro" id="IPR050065">
    <property type="entry name" value="GlmU-like"/>
</dbReference>
<dbReference type="GO" id="GO:0000287">
    <property type="term" value="F:magnesium ion binding"/>
    <property type="evidence" value="ECO:0007669"/>
    <property type="project" value="UniProtKB-UniRule"/>
</dbReference>
<feature type="binding site" evidence="18">
    <location>
        <position position="7"/>
    </location>
    <ligand>
        <name>UDP-N-acetyl-alpha-D-glucosamine</name>
        <dbReference type="ChEBI" id="CHEBI:57705"/>
    </ligand>
</feature>
<dbReference type="GO" id="GO:0006048">
    <property type="term" value="P:UDP-N-acetylglucosamine biosynthetic process"/>
    <property type="evidence" value="ECO:0007669"/>
    <property type="project" value="UniProtKB-UniPathway"/>
</dbReference>
<keyword evidence="11 18" id="KW-0573">Peptidoglycan synthesis</keyword>
<feature type="binding site" evidence="18">
    <location>
        <position position="301"/>
    </location>
    <ligand>
        <name>UDP-N-acetyl-alpha-D-glucosamine</name>
        <dbReference type="ChEBI" id="CHEBI:57705"/>
    </ligand>
</feature>
<dbReference type="CDD" id="cd03353">
    <property type="entry name" value="LbH_GlmU_C"/>
    <property type="match status" value="1"/>
</dbReference>
<dbReference type="SUPFAM" id="SSF53448">
    <property type="entry name" value="Nucleotide-diphospho-sugar transferases"/>
    <property type="match status" value="1"/>
</dbReference>
<keyword evidence="22" id="KW-1185">Reference proteome</keyword>
<dbReference type="InterPro" id="IPR018357">
    <property type="entry name" value="Hexapep_transf_CS"/>
</dbReference>
<dbReference type="InterPro" id="IPR005882">
    <property type="entry name" value="Bifunctional_GlmU"/>
</dbReference>
<keyword evidence="7 18" id="KW-0479">Metal-binding</keyword>
<dbReference type="GO" id="GO:0071555">
    <property type="term" value="P:cell wall organization"/>
    <property type="evidence" value="ECO:0007669"/>
    <property type="project" value="UniProtKB-KW"/>
</dbReference>
<feature type="binding site" evidence="18">
    <location>
        <position position="124"/>
    </location>
    <ligand>
        <name>UDP-N-acetyl-alpha-D-glucosamine</name>
        <dbReference type="ChEBI" id="CHEBI:57705"/>
    </ligand>
</feature>
<feature type="binding site" evidence="18">
    <location>
        <position position="57"/>
    </location>
    <ligand>
        <name>UDP-N-acetyl-alpha-D-glucosamine</name>
        <dbReference type="ChEBI" id="CHEBI:57705"/>
    </ligand>
</feature>
<dbReference type="EC" id="2.7.7.23" evidence="18"/>
<dbReference type="NCBIfam" id="TIGR01173">
    <property type="entry name" value="glmU"/>
    <property type="match status" value="1"/>
</dbReference>
<dbReference type="UniPathway" id="UPA00973"/>
<keyword evidence="6 18" id="KW-0548">Nucleotidyltransferase</keyword>
<evidence type="ECO:0000256" key="19">
    <source>
        <dbReference type="SAM" id="MobiDB-lite"/>
    </source>
</evidence>
<comment type="subcellular location">
    <subcellularLocation>
        <location evidence="1 18">Cytoplasm</location>
    </subcellularLocation>
</comment>
<comment type="catalytic activity">
    <reaction evidence="15 18">
        <text>alpha-D-glucosamine 1-phosphate + acetyl-CoA = N-acetyl-alpha-D-glucosamine 1-phosphate + CoA + H(+)</text>
        <dbReference type="Rhea" id="RHEA:13725"/>
        <dbReference type="ChEBI" id="CHEBI:15378"/>
        <dbReference type="ChEBI" id="CHEBI:57287"/>
        <dbReference type="ChEBI" id="CHEBI:57288"/>
        <dbReference type="ChEBI" id="CHEBI:57776"/>
        <dbReference type="ChEBI" id="CHEBI:58516"/>
        <dbReference type="EC" id="2.3.1.157"/>
    </reaction>
</comment>
<dbReference type="Proteomes" id="UP000672602">
    <property type="component" value="Unassembled WGS sequence"/>
</dbReference>
<dbReference type="SUPFAM" id="SSF51161">
    <property type="entry name" value="Trimeric LpxA-like enzymes"/>
    <property type="match status" value="1"/>
</dbReference>
<feature type="binding site" evidence="18">
    <location>
        <position position="154"/>
    </location>
    <ligand>
        <name>UDP-N-acetyl-alpha-D-glucosamine</name>
        <dbReference type="ChEBI" id="CHEBI:57705"/>
    </ligand>
</feature>
<comment type="similarity">
    <text evidence="2 18">In the C-terminal section; belongs to the transferase hexapeptide repeat family.</text>
</comment>
<evidence type="ECO:0000256" key="12">
    <source>
        <dbReference type="ARBA" id="ARBA00023268"/>
    </source>
</evidence>
<feature type="binding site" evidence="18">
    <location>
        <position position="348"/>
    </location>
    <ligand>
        <name>acetyl-CoA</name>
        <dbReference type="ChEBI" id="CHEBI:57288"/>
    </ligand>
</feature>
<evidence type="ECO:0000256" key="18">
    <source>
        <dbReference type="HAMAP-Rule" id="MF_01631"/>
    </source>
</evidence>
<feature type="binding site" evidence="18">
    <location>
        <position position="391"/>
    </location>
    <ligand>
        <name>acetyl-CoA</name>
        <dbReference type="ChEBI" id="CHEBI:57288"/>
    </ligand>
</feature>
<dbReference type="AlphaFoldDB" id="A0A8J7SNF0"/>
<dbReference type="GO" id="GO:0016020">
    <property type="term" value="C:membrane"/>
    <property type="evidence" value="ECO:0007669"/>
    <property type="project" value="GOC"/>
</dbReference>
<feature type="binding site" evidence="18">
    <location>
        <begin position="62"/>
        <end position="63"/>
    </location>
    <ligand>
        <name>UDP-N-acetyl-alpha-D-glucosamine</name>
        <dbReference type="ChEBI" id="CHEBI:57705"/>
    </ligand>
</feature>
<sequence length="437" mass="45676">MKSARPKVLHEIAGRPMIGHVLAAIEGLAPARRVVVSGPDTQALLAGAVAPVPVAVQAERLGTADAVKAARATLDGFAVGTVFVLFGDTPFIRMETLRAMAAAREEGAGVVVLGFRAADPTGYGRLIRDEGGALARIVEHRDANAEERAVDLCNAGVMAIEAGRLFRWLDRIGNDNAKGEYYLTDIVALALADGARASVIEAAEDELLGVDSKRDLADAEARWQRARRIHAMEEEGAILLDPQSVWFSHDTALARDVSVGQNTVFGPGVTVGEGAVIKPFCHLEGCVVHAGATIGPYARLRPGSAIGEGARIGNFVEVKNARFAAGAKANHLSYIGDAEVGAEANIGAGTITCNYDGYSKYRTLIGPRAFIGSNSALVAPLEIGAGALVAAGSTVTEDVAPDALALARARQETRDGGAARFREAKAAEKAAREKKSK</sequence>
<evidence type="ECO:0000259" key="20">
    <source>
        <dbReference type="Pfam" id="PF12804"/>
    </source>
</evidence>
<dbReference type="InterPro" id="IPR011004">
    <property type="entry name" value="Trimer_LpxA-like_sf"/>
</dbReference>
<evidence type="ECO:0000256" key="14">
    <source>
        <dbReference type="ARBA" id="ARBA00023316"/>
    </source>
</evidence>
<evidence type="ECO:0000256" key="3">
    <source>
        <dbReference type="ARBA" id="ARBA00007947"/>
    </source>
</evidence>
<dbReference type="PANTHER" id="PTHR43584:SF3">
    <property type="entry name" value="BIFUNCTIONAL PROTEIN GLMU"/>
    <property type="match status" value="1"/>
</dbReference>
<keyword evidence="13 18" id="KW-0012">Acyltransferase</keyword>
<dbReference type="CDD" id="cd02540">
    <property type="entry name" value="GT2_GlmU_N_bac"/>
    <property type="match status" value="1"/>
</dbReference>
<dbReference type="InterPro" id="IPR001451">
    <property type="entry name" value="Hexapep"/>
</dbReference>
<dbReference type="InterPro" id="IPR025877">
    <property type="entry name" value="MobA-like_NTP_Trfase"/>
</dbReference>
<feature type="binding site" evidence="18">
    <location>
        <position position="373"/>
    </location>
    <ligand>
        <name>acetyl-CoA</name>
        <dbReference type="ChEBI" id="CHEBI:57288"/>
    </ligand>
</feature>
<comment type="pathway">
    <text evidence="18">Nucleotide-sugar biosynthesis; UDP-N-acetyl-alpha-D-glucosamine biosynthesis; N-acetyl-alpha-D-glucosamine 1-phosphate from alpha-D-glucosamine 6-phosphate (route II): step 2/2.</text>
</comment>
<feature type="region of interest" description="Pyrophosphorylase" evidence="18">
    <location>
        <begin position="1"/>
        <end position="213"/>
    </location>
</feature>
<dbReference type="PROSITE" id="PS00101">
    <property type="entry name" value="HEXAPEP_TRANSFERASES"/>
    <property type="match status" value="1"/>
</dbReference>
<accession>A0A8J7SNF0</accession>
<evidence type="ECO:0000313" key="21">
    <source>
        <dbReference type="EMBL" id="MBP5857631.1"/>
    </source>
</evidence>
<comment type="similarity">
    <text evidence="3 18">In the N-terminal section; belongs to the N-acetylglucosamine-1-phosphate uridyltransferase family.</text>
</comment>
<comment type="pathway">
    <text evidence="18">Bacterial outer membrane biogenesis; LPS lipid A biosynthesis.</text>
</comment>
<dbReference type="InterPro" id="IPR038009">
    <property type="entry name" value="GlmU_C_LbH"/>
</dbReference>
<dbReference type="UniPathway" id="UPA00113">
    <property type="reaction ID" value="UER00532"/>
</dbReference>
<evidence type="ECO:0000256" key="9">
    <source>
        <dbReference type="ARBA" id="ARBA00022842"/>
    </source>
</evidence>
<evidence type="ECO:0000256" key="16">
    <source>
        <dbReference type="ARBA" id="ARBA00048493"/>
    </source>
</evidence>
<dbReference type="Pfam" id="PF12804">
    <property type="entry name" value="NTP_transf_3"/>
    <property type="match status" value="1"/>
</dbReference>
<reference evidence="21" key="1">
    <citation type="submission" date="2021-04" db="EMBL/GenBank/DDBJ databases">
        <authorList>
            <person name="Zhang D.-C."/>
        </authorList>
    </citation>
    <scope>NUCLEOTIDE SEQUENCE</scope>
    <source>
        <strain evidence="21">CGMCC 1.15697</strain>
    </source>
</reference>
<name>A0A8J7SNF0_9PROT</name>
<evidence type="ECO:0000256" key="6">
    <source>
        <dbReference type="ARBA" id="ARBA00022695"/>
    </source>
</evidence>
<comment type="subunit">
    <text evidence="18">Homotrimer.</text>
</comment>
<feature type="active site" description="Proton acceptor" evidence="18">
    <location>
        <position position="331"/>
    </location>
</feature>
<dbReference type="Pfam" id="PF00132">
    <property type="entry name" value="Hexapep"/>
    <property type="match status" value="1"/>
</dbReference>
<dbReference type="EMBL" id="JAGMWN010000005">
    <property type="protein sequence ID" value="MBP5857631.1"/>
    <property type="molecule type" value="Genomic_DNA"/>
</dbReference>
<dbReference type="GO" id="GO:0019134">
    <property type="term" value="F:glucosamine-1-phosphate N-acetyltransferase activity"/>
    <property type="evidence" value="ECO:0007669"/>
    <property type="project" value="UniProtKB-UniRule"/>
</dbReference>
<keyword evidence="8 18" id="KW-0677">Repeat</keyword>
<feature type="binding site" evidence="18">
    <location>
        <begin position="354"/>
        <end position="355"/>
    </location>
    <ligand>
        <name>acetyl-CoA</name>
        <dbReference type="ChEBI" id="CHEBI:57288"/>
    </ligand>
</feature>
<keyword evidence="9 18" id="KW-0460">Magnesium</keyword>
<feature type="binding site" evidence="18">
    <location>
        <position position="408"/>
    </location>
    <ligand>
        <name>acetyl-CoA</name>
        <dbReference type="ChEBI" id="CHEBI:57288"/>
    </ligand>
</feature>
<evidence type="ECO:0000256" key="5">
    <source>
        <dbReference type="ARBA" id="ARBA00022679"/>
    </source>
</evidence>
<organism evidence="21 22">
    <name type="scientific">Marivibrio halodurans</name>
    <dbReference type="NCBI Taxonomy" id="2039722"/>
    <lineage>
        <taxon>Bacteria</taxon>
        <taxon>Pseudomonadati</taxon>
        <taxon>Pseudomonadota</taxon>
        <taxon>Alphaproteobacteria</taxon>
        <taxon>Rhodospirillales</taxon>
        <taxon>Rhodospirillaceae</taxon>
        <taxon>Marivibrio</taxon>
    </lineage>
</organism>
<dbReference type="Gene3D" id="3.90.550.10">
    <property type="entry name" value="Spore Coat Polysaccharide Biosynthesis Protein SpsA, Chain A"/>
    <property type="match status" value="1"/>
</dbReference>
<evidence type="ECO:0000256" key="11">
    <source>
        <dbReference type="ARBA" id="ARBA00022984"/>
    </source>
</evidence>
<dbReference type="InterPro" id="IPR029044">
    <property type="entry name" value="Nucleotide-diphossugar_trans"/>
</dbReference>
<comment type="cofactor">
    <cofactor evidence="18">
        <name>Mg(2+)</name>
        <dbReference type="ChEBI" id="CHEBI:18420"/>
    </cofactor>
    <text evidence="18">Binds 1 Mg(2+) ion per subunit.</text>
</comment>
<evidence type="ECO:0000256" key="1">
    <source>
        <dbReference type="ARBA" id="ARBA00004496"/>
    </source>
</evidence>
<feature type="binding site" evidence="18">
    <location>
        <position position="345"/>
    </location>
    <ligand>
        <name>UDP-N-acetyl-alpha-D-glucosamine</name>
        <dbReference type="ChEBI" id="CHEBI:57705"/>
    </ligand>
</feature>
<protein>
    <recommendedName>
        <fullName evidence="18">Bifunctional protein GlmU</fullName>
    </recommendedName>
    <domain>
        <recommendedName>
            <fullName evidence="18">UDP-N-acetylglucosamine pyrophosphorylase</fullName>
            <ecNumber evidence="18">2.7.7.23</ecNumber>
        </recommendedName>
        <alternativeName>
            <fullName evidence="18">N-acetylglucosamine-1-phosphate uridyltransferase</fullName>
        </alternativeName>
    </domain>
    <domain>
        <recommendedName>
            <fullName evidence="18">Glucosamine-1-phosphate N-acetyltransferase</fullName>
            <ecNumber evidence="18">2.3.1.157</ecNumber>
        </recommendedName>
    </domain>
</protein>
<feature type="region of interest" description="N-acetyltransferase" evidence="18">
    <location>
        <begin position="236"/>
        <end position="437"/>
    </location>
</feature>
<feature type="binding site" evidence="18">
    <location>
        <position position="139"/>
    </location>
    <ligand>
        <name>UDP-N-acetyl-alpha-D-glucosamine</name>
        <dbReference type="ChEBI" id="CHEBI:57705"/>
    </ligand>
</feature>
<dbReference type="GO" id="GO:0005737">
    <property type="term" value="C:cytoplasm"/>
    <property type="evidence" value="ECO:0007669"/>
    <property type="project" value="UniProtKB-SubCell"/>
</dbReference>
<evidence type="ECO:0000256" key="8">
    <source>
        <dbReference type="ARBA" id="ARBA00022737"/>
    </source>
</evidence>
<comment type="catalytic activity">
    <reaction evidence="16 18">
        <text>N-acetyl-alpha-D-glucosamine 1-phosphate + UTP + H(+) = UDP-N-acetyl-alpha-D-glucosamine + diphosphate</text>
        <dbReference type="Rhea" id="RHEA:13509"/>
        <dbReference type="ChEBI" id="CHEBI:15378"/>
        <dbReference type="ChEBI" id="CHEBI:33019"/>
        <dbReference type="ChEBI" id="CHEBI:46398"/>
        <dbReference type="ChEBI" id="CHEBI:57705"/>
        <dbReference type="ChEBI" id="CHEBI:57776"/>
        <dbReference type="EC" id="2.7.7.23"/>
    </reaction>
</comment>
<dbReference type="GO" id="GO:0003977">
    <property type="term" value="F:UDP-N-acetylglucosamine diphosphorylase activity"/>
    <property type="evidence" value="ECO:0007669"/>
    <property type="project" value="UniProtKB-UniRule"/>
</dbReference>
<comment type="caution">
    <text evidence="21">The sequence shown here is derived from an EMBL/GenBank/DDBJ whole genome shotgun (WGS) entry which is preliminary data.</text>
</comment>
<evidence type="ECO:0000256" key="2">
    <source>
        <dbReference type="ARBA" id="ARBA00007707"/>
    </source>
</evidence>
<keyword evidence="5 18" id="KW-0808">Transferase</keyword>
<dbReference type="Gene3D" id="2.160.10.10">
    <property type="entry name" value="Hexapeptide repeat proteins"/>
    <property type="match status" value="1"/>
</dbReference>
<comment type="function">
    <text evidence="17 18">Catalyzes the last two sequential reactions in the de novo biosynthetic pathway for UDP-N-acetylglucosamine (UDP-GlcNAc). The C-terminal domain catalyzes the transfer of acetyl group from acetyl coenzyme A to glucosamine-1-phosphate (GlcN-1-P) to produce N-acetylglucosamine-1-phosphate (GlcNAc-1-P), which is converted into UDP-GlcNAc by the transfer of uridine 5-monophosphate (from uridine 5-triphosphate), a reaction catalyzed by the N-terminal domain.</text>
</comment>
<comment type="pathway">
    <text evidence="18">Nucleotide-sugar biosynthesis; UDP-N-acetyl-alpha-D-glucosamine biosynthesis; UDP-N-acetyl-alpha-D-glucosamine from N-acetyl-alpha-D-glucosamine 1-phosphate: step 1/1.</text>
</comment>
<evidence type="ECO:0000256" key="7">
    <source>
        <dbReference type="ARBA" id="ARBA00022723"/>
    </source>
</evidence>
<dbReference type="HAMAP" id="MF_01631">
    <property type="entry name" value="GlmU"/>
    <property type="match status" value="1"/>
</dbReference>
<feature type="region of interest" description="Disordered" evidence="19">
    <location>
        <begin position="414"/>
        <end position="437"/>
    </location>
</feature>
<feature type="domain" description="MobA-like NTP transferase" evidence="20">
    <location>
        <begin position="5"/>
        <end position="129"/>
    </location>
</feature>
<evidence type="ECO:0000256" key="15">
    <source>
        <dbReference type="ARBA" id="ARBA00048247"/>
    </source>
</evidence>
<dbReference type="GO" id="GO:0009252">
    <property type="term" value="P:peptidoglycan biosynthetic process"/>
    <property type="evidence" value="ECO:0007669"/>
    <property type="project" value="UniProtKB-UniRule"/>
</dbReference>
<dbReference type="GO" id="GO:0009245">
    <property type="term" value="P:lipid A biosynthetic process"/>
    <property type="evidence" value="ECO:0007669"/>
    <property type="project" value="UniProtKB-UniRule"/>
</dbReference>
<dbReference type="PANTHER" id="PTHR43584">
    <property type="entry name" value="NUCLEOTIDYL TRANSFERASE"/>
    <property type="match status" value="1"/>
</dbReference>
<keyword evidence="12 18" id="KW-0511">Multifunctional enzyme</keyword>
<comment type="caution">
    <text evidence="18">Lacks conserved residue(s) required for the propagation of feature annotation.</text>
</comment>
<proteinExistence type="inferred from homology"/>
<evidence type="ECO:0000256" key="13">
    <source>
        <dbReference type="ARBA" id="ARBA00023315"/>
    </source>
</evidence>
<evidence type="ECO:0000313" key="22">
    <source>
        <dbReference type="Proteomes" id="UP000672602"/>
    </source>
</evidence>
<evidence type="ECO:0000256" key="17">
    <source>
        <dbReference type="ARBA" id="ARBA00049628"/>
    </source>
</evidence>
<keyword evidence="10 18" id="KW-0133">Cell shape</keyword>
<dbReference type="GO" id="GO:0008360">
    <property type="term" value="P:regulation of cell shape"/>
    <property type="evidence" value="ECO:0007669"/>
    <property type="project" value="UniProtKB-KW"/>
</dbReference>
<feature type="binding site" evidence="18">
    <location>
        <position position="88"/>
    </location>
    <ligand>
        <name>Mg(2+)</name>
        <dbReference type="ChEBI" id="CHEBI:18420"/>
    </ligand>
</feature>
<feature type="binding site" evidence="18">
    <location>
        <position position="334"/>
    </location>
    <ligand>
        <name>UDP-N-acetyl-alpha-D-glucosamine</name>
        <dbReference type="ChEBI" id="CHEBI:57705"/>
    </ligand>
</feature>
<evidence type="ECO:0000256" key="4">
    <source>
        <dbReference type="ARBA" id="ARBA00022490"/>
    </source>
</evidence>